<keyword evidence="2" id="KW-0001">2Fe-2S</keyword>
<dbReference type="GO" id="GO:0140647">
    <property type="term" value="P:P450-containing electron transport chain"/>
    <property type="evidence" value="ECO:0007669"/>
    <property type="project" value="InterPro"/>
</dbReference>
<dbReference type="InterPro" id="IPR001055">
    <property type="entry name" value="Adrenodoxin-like"/>
</dbReference>
<evidence type="ECO:0000313" key="8">
    <source>
        <dbReference type="EMBL" id="AUF73407.1"/>
    </source>
</evidence>
<dbReference type="PROSITE" id="PS00814">
    <property type="entry name" value="ADX"/>
    <property type="match status" value="1"/>
</dbReference>
<dbReference type="PROSITE" id="PS51085">
    <property type="entry name" value="2FE2S_FER_2"/>
    <property type="match status" value="1"/>
</dbReference>
<dbReference type="AlphaFoldDB" id="A0A2H4ZC44"/>
<dbReference type="PANTHER" id="PTHR23426:SF65">
    <property type="entry name" value="FERREDOXIN-2, MITOCHONDRIAL"/>
    <property type="match status" value="1"/>
</dbReference>
<accession>A0A2H4ZC44</accession>
<dbReference type="Pfam" id="PF00111">
    <property type="entry name" value="Fer2"/>
    <property type="match status" value="1"/>
</dbReference>
<dbReference type="InterPro" id="IPR036010">
    <property type="entry name" value="2Fe-2S_ferredoxin-like_sf"/>
</dbReference>
<evidence type="ECO:0000256" key="4">
    <source>
        <dbReference type="ARBA" id="ARBA00023004"/>
    </source>
</evidence>
<dbReference type="PANTHER" id="PTHR23426">
    <property type="entry name" value="FERREDOXIN/ADRENODOXIN"/>
    <property type="match status" value="1"/>
</dbReference>
<evidence type="ECO:0000256" key="1">
    <source>
        <dbReference type="ARBA" id="ARBA00010914"/>
    </source>
</evidence>
<sequence length="106" mass="11306">MTKVTFVESDGNVHELEVENGLTLMEAAVDNMIPGIDAECGGACACATCHVYVDAGWANKIGEIGQSETIMLEHAAHRKGNSRLSCQIVISDALDGLRVTIPESQF</sequence>
<comment type="cofactor">
    <cofactor evidence="6">
        <name>[2Fe-2S] cluster</name>
        <dbReference type="ChEBI" id="CHEBI:190135"/>
    </cofactor>
</comment>
<dbReference type="EMBL" id="MG494382">
    <property type="protein sequence ID" value="AUF73407.1"/>
    <property type="molecule type" value="Genomic_DNA"/>
</dbReference>
<organism evidence="8">
    <name type="scientific">Rhizorhabdus dicambivorans</name>
    <dbReference type="NCBI Taxonomy" id="1850238"/>
    <lineage>
        <taxon>Bacteria</taxon>
        <taxon>Pseudomonadati</taxon>
        <taxon>Pseudomonadota</taxon>
        <taxon>Alphaproteobacteria</taxon>
        <taxon>Sphingomonadales</taxon>
        <taxon>Sphingomonadaceae</taxon>
        <taxon>Rhizorhabdus</taxon>
    </lineage>
</organism>
<dbReference type="CDD" id="cd00207">
    <property type="entry name" value="fer2"/>
    <property type="match status" value="1"/>
</dbReference>
<keyword evidence="5" id="KW-0411">Iron-sulfur</keyword>
<keyword evidence="4" id="KW-0408">Iron</keyword>
<dbReference type="InterPro" id="IPR018298">
    <property type="entry name" value="Adrenodoxin_Fe-S_BS"/>
</dbReference>
<evidence type="ECO:0000259" key="7">
    <source>
        <dbReference type="PROSITE" id="PS51085"/>
    </source>
</evidence>
<proteinExistence type="inferred from homology"/>
<evidence type="ECO:0000256" key="6">
    <source>
        <dbReference type="ARBA" id="ARBA00034078"/>
    </source>
</evidence>
<dbReference type="InterPro" id="IPR012675">
    <property type="entry name" value="Beta-grasp_dom_sf"/>
</dbReference>
<comment type="similarity">
    <text evidence="1">Belongs to the adrenodoxin/putidaredoxin family.</text>
</comment>
<feature type="domain" description="2Fe-2S ferredoxin-type" evidence="7">
    <location>
        <begin position="2"/>
        <end position="105"/>
    </location>
</feature>
<keyword evidence="3" id="KW-0479">Metal-binding</keyword>
<dbReference type="GO" id="GO:0009055">
    <property type="term" value="F:electron transfer activity"/>
    <property type="evidence" value="ECO:0007669"/>
    <property type="project" value="TreeGrafter"/>
</dbReference>
<dbReference type="Gene3D" id="3.10.20.30">
    <property type="match status" value="1"/>
</dbReference>
<dbReference type="PRINTS" id="PR00355">
    <property type="entry name" value="ADRENODOXIN"/>
</dbReference>
<evidence type="ECO:0000256" key="2">
    <source>
        <dbReference type="ARBA" id="ARBA00022714"/>
    </source>
</evidence>
<dbReference type="GO" id="GO:0005829">
    <property type="term" value="C:cytosol"/>
    <property type="evidence" value="ECO:0007669"/>
    <property type="project" value="TreeGrafter"/>
</dbReference>
<dbReference type="GO" id="GO:0046872">
    <property type="term" value="F:metal ion binding"/>
    <property type="evidence" value="ECO:0007669"/>
    <property type="project" value="UniProtKB-KW"/>
</dbReference>
<dbReference type="OrthoDB" id="9799640at2"/>
<dbReference type="RefSeq" id="WP_066967578.1">
    <property type="nucleotide sequence ID" value="NZ_CP023449.1"/>
</dbReference>
<name>A0A2H4ZC44_9SPHN</name>
<protein>
    <submittedName>
        <fullName evidence="8">DsmB</fullName>
    </submittedName>
</protein>
<dbReference type="GO" id="GO:0051537">
    <property type="term" value="F:2 iron, 2 sulfur cluster binding"/>
    <property type="evidence" value="ECO:0007669"/>
    <property type="project" value="UniProtKB-KW"/>
</dbReference>
<gene>
    <name evidence="8" type="primary">dsmB</name>
</gene>
<dbReference type="KEGG" id="rdi:CMV14_13120"/>
<dbReference type="SUPFAM" id="SSF54292">
    <property type="entry name" value="2Fe-2S ferredoxin-like"/>
    <property type="match status" value="1"/>
</dbReference>
<evidence type="ECO:0000256" key="3">
    <source>
        <dbReference type="ARBA" id="ARBA00022723"/>
    </source>
</evidence>
<reference evidence="8" key="1">
    <citation type="journal article" date="2018" name="Appl. Environ. Microbiol.">
        <title>The catabolism of 3,6-Dichlorosalicylate is Initiated by the Cytochrome P450 Monooxygenase System DsmABC in Rhizorhabdus dicambivorans Ndbn-20.</title>
        <authorList>
            <person name="Li N."/>
            <person name="Yao L."/>
            <person name="He Q."/>
            <person name="Qiu J."/>
            <person name="Cheng D."/>
            <person name="Ding D."/>
            <person name="Tao Q."/>
            <person name="He J."/>
            <person name="Jiang J."/>
        </authorList>
    </citation>
    <scope>NUCLEOTIDE SEQUENCE</scope>
    <source>
        <strain evidence="8">Ndbn-20</strain>
    </source>
</reference>
<dbReference type="InterPro" id="IPR001041">
    <property type="entry name" value="2Fe-2S_ferredoxin-type"/>
</dbReference>
<evidence type="ECO:0000256" key="5">
    <source>
        <dbReference type="ARBA" id="ARBA00023014"/>
    </source>
</evidence>